<name>A0A2A8CWG8_9BACT</name>
<feature type="region of interest" description="Disordered" evidence="1">
    <location>
        <begin position="1"/>
        <end position="24"/>
    </location>
</feature>
<evidence type="ECO:0000259" key="2">
    <source>
        <dbReference type="PROSITE" id="PS51737"/>
    </source>
</evidence>
<dbReference type="InterPro" id="IPR011109">
    <property type="entry name" value="DNA_bind_recombinase_dom"/>
</dbReference>
<dbReference type="Gene3D" id="3.90.1750.20">
    <property type="entry name" value="Putative Large Serine Recombinase, Chain B, Domain 2"/>
    <property type="match status" value="1"/>
</dbReference>
<dbReference type="EMBL" id="PDEQ01000006">
    <property type="protein sequence ID" value="PEN12738.1"/>
    <property type="molecule type" value="Genomic_DNA"/>
</dbReference>
<dbReference type="OrthoDB" id="9797501at2"/>
<dbReference type="GO" id="GO:0003677">
    <property type="term" value="F:DNA binding"/>
    <property type="evidence" value="ECO:0007669"/>
    <property type="project" value="InterPro"/>
</dbReference>
<dbReference type="Gene3D" id="3.40.50.1390">
    <property type="entry name" value="Resolvase, N-terminal catalytic domain"/>
    <property type="match status" value="1"/>
</dbReference>
<dbReference type="GO" id="GO:0000150">
    <property type="term" value="F:DNA strand exchange activity"/>
    <property type="evidence" value="ECO:0007669"/>
    <property type="project" value="InterPro"/>
</dbReference>
<keyword evidence="4" id="KW-1185">Reference proteome</keyword>
<dbReference type="RefSeq" id="WP_098076060.1">
    <property type="nucleotide sequence ID" value="NZ_PDEQ01000006.1"/>
</dbReference>
<dbReference type="InterPro" id="IPR006119">
    <property type="entry name" value="Resolv_N"/>
</dbReference>
<dbReference type="PANTHER" id="PTHR30461">
    <property type="entry name" value="DNA-INVERTASE FROM LAMBDOID PROPHAGE"/>
    <property type="match status" value="1"/>
</dbReference>
<evidence type="ECO:0000313" key="4">
    <source>
        <dbReference type="Proteomes" id="UP000220102"/>
    </source>
</evidence>
<dbReference type="PANTHER" id="PTHR30461:SF23">
    <property type="entry name" value="DNA RECOMBINASE-RELATED"/>
    <property type="match status" value="1"/>
</dbReference>
<evidence type="ECO:0000313" key="3">
    <source>
        <dbReference type="EMBL" id="PEN12738.1"/>
    </source>
</evidence>
<evidence type="ECO:0000256" key="1">
    <source>
        <dbReference type="SAM" id="MobiDB-lite"/>
    </source>
</evidence>
<dbReference type="AlphaFoldDB" id="A0A2A8CWG8"/>
<dbReference type="SUPFAM" id="SSF53041">
    <property type="entry name" value="Resolvase-like"/>
    <property type="match status" value="1"/>
</dbReference>
<dbReference type="InterPro" id="IPR050639">
    <property type="entry name" value="SSR_resolvase"/>
</dbReference>
<comment type="caution">
    <text evidence="3">The sequence shown here is derived from an EMBL/GenBank/DDBJ whole genome shotgun (WGS) entry which is preliminary data.</text>
</comment>
<dbReference type="Pfam" id="PF07508">
    <property type="entry name" value="Recombinase"/>
    <property type="match status" value="1"/>
</dbReference>
<feature type="domain" description="Recombinase" evidence="2">
    <location>
        <begin position="181"/>
        <end position="284"/>
    </location>
</feature>
<dbReference type="Proteomes" id="UP000220102">
    <property type="component" value="Unassembled WGS sequence"/>
</dbReference>
<dbReference type="Pfam" id="PF00239">
    <property type="entry name" value="Resolvase"/>
    <property type="match status" value="1"/>
</dbReference>
<organism evidence="3 4">
    <name type="scientific">Longibacter salinarum</name>
    <dbReference type="NCBI Taxonomy" id="1850348"/>
    <lineage>
        <taxon>Bacteria</taxon>
        <taxon>Pseudomonadati</taxon>
        <taxon>Rhodothermota</taxon>
        <taxon>Rhodothermia</taxon>
        <taxon>Rhodothermales</taxon>
        <taxon>Salisaetaceae</taxon>
        <taxon>Longibacter</taxon>
    </lineage>
</organism>
<accession>A0A2A8CWG8</accession>
<dbReference type="InterPro" id="IPR038109">
    <property type="entry name" value="DNA_bind_recomb_sf"/>
</dbReference>
<sequence>MSDDPFGIRTAPRRTETAGPAGYLRTAPDRDALDVAGADLDTQRRVLQRYADAEGLGELTWFTDEDTQGADLDRIGLRRLITAVNKGEITHLLVYRMNRLASVRAQLVHLFDTYLTPQSVPLISVTEHIDTDAPRGASVIDMLRSFEDPAPPPSDHEAQIRSRQRQRELAESGAYAGGRIPYGYRRIESSGSDAEDRTLRIDPDEARVVRRIFDLRRDGRSLRAIASELNDDEILSPRGGTWYASTVKYVLSNETYFGYRTYSLDGQTVTQDLPHLQIVASPRD</sequence>
<dbReference type="SMART" id="SM00857">
    <property type="entry name" value="Resolvase"/>
    <property type="match status" value="1"/>
</dbReference>
<dbReference type="InterPro" id="IPR036162">
    <property type="entry name" value="Resolvase-like_N_sf"/>
</dbReference>
<dbReference type="PROSITE" id="PS51737">
    <property type="entry name" value="RECOMBINASE_DNA_BIND"/>
    <property type="match status" value="1"/>
</dbReference>
<dbReference type="CDD" id="cd00338">
    <property type="entry name" value="Ser_Recombinase"/>
    <property type="match status" value="1"/>
</dbReference>
<gene>
    <name evidence="3" type="ORF">CRI94_11970</name>
</gene>
<protein>
    <recommendedName>
        <fullName evidence="2">Recombinase domain-containing protein</fullName>
    </recommendedName>
</protein>
<proteinExistence type="predicted"/>
<reference evidence="3 4" key="1">
    <citation type="submission" date="2017-10" db="EMBL/GenBank/DDBJ databases">
        <title>Draft genome of Longibacter Salinarum.</title>
        <authorList>
            <person name="Goh K.M."/>
            <person name="Shamsir M.S."/>
            <person name="Lim S.W."/>
        </authorList>
    </citation>
    <scope>NUCLEOTIDE SEQUENCE [LARGE SCALE GENOMIC DNA]</scope>
    <source>
        <strain evidence="3 4">KCTC 52045</strain>
    </source>
</reference>